<feature type="non-terminal residue" evidence="1">
    <location>
        <position position="1"/>
    </location>
</feature>
<feature type="non-terminal residue" evidence="1">
    <location>
        <position position="58"/>
    </location>
</feature>
<keyword evidence="2" id="KW-1185">Reference proteome</keyword>
<name>A0ABU6R059_9FABA</name>
<dbReference type="Proteomes" id="UP001341840">
    <property type="component" value="Unassembled WGS sequence"/>
</dbReference>
<comment type="caution">
    <text evidence="1">The sequence shown here is derived from an EMBL/GenBank/DDBJ whole genome shotgun (WGS) entry which is preliminary data.</text>
</comment>
<sequence length="58" mass="6404">RCGILIVGAAEKQRHRRRSVTVVNLNSPSLPAVKTERGDVSMCVGFEWVRGISSLGYF</sequence>
<reference evidence="1 2" key="1">
    <citation type="journal article" date="2023" name="Plants (Basel)">
        <title>Bridging the Gap: Combining Genomics and Transcriptomics Approaches to Understand Stylosanthes scabra, an Orphan Legume from the Brazilian Caatinga.</title>
        <authorList>
            <person name="Ferreira-Neto J.R.C."/>
            <person name="da Silva M.D."/>
            <person name="Binneck E."/>
            <person name="de Melo N.F."/>
            <person name="da Silva R.H."/>
            <person name="de Melo A.L.T.M."/>
            <person name="Pandolfi V."/>
            <person name="Bustamante F.O."/>
            <person name="Brasileiro-Vidal A.C."/>
            <person name="Benko-Iseppon A.M."/>
        </authorList>
    </citation>
    <scope>NUCLEOTIDE SEQUENCE [LARGE SCALE GENOMIC DNA]</scope>
    <source>
        <tissue evidence="1">Leaves</tissue>
    </source>
</reference>
<proteinExistence type="predicted"/>
<organism evidence="1 2">
    <name type="scientific">Stylosanthes scabra</name>
    <dbReference type="NCBI Taxonomy" id="79078"/>
    <lineage>
        <taxon>Eukaryota</taxon>
        <taxon>Viridiplantae</taxon>
        <taxon>Streptophyta</taxon>
        <taxon>Embryophyta</taxon>
        <taxon>Tracheophyta</taxon>
        <taxon>Spermatophyta</taxon>
        <taxon>Magnoliopsida</taxon>
        <taxon>eudicotyledons</taxon>
        <taxon>Gunneridae</taxon>
        <taxon>Pentapetalae</taxon>
        <taxon>rosids</taxon>
        <taxon>fabids</taxon>
        <taxon>Fabales</taxon>
        <taxon>Fabaceae</taxon>
        <taxon>Papilionoideae</taxon>
        <taxon>50 kb inversion clade</taxon>
        <taxon>dalbergioids sensu lato</taxon>
        <taxon>Dalbergieae</taxon>
        <taxon>Pterocarpus clade</taxon>
        <taxon>Stylosanthes</taxon>
    </lineage>
</organism>
<gene>
    <name evidence="1" type="ORF">PIB30_112686</name>
</gene>
<protein>
    <submittedName>
        <fullName evidence="1">Uncharacterized protein</fullName>
    </submittedName>
</protein>
<accession>A0ABU6R059</accession>
<evidence type="ECO:0000313" key="1">
    <source>
        <dbReference type="EMBL" id="MED6117751.1"/>
    </source>
</evidence>
<evidence type="ECO:0000313" key="2">
    <source>
        <dbReference type="Proteomes" id="UP001341840"/>
    </source>
</evidence>
<dbReference type="EMBL" id="JASCZI010008291">
    <property type="protein sequence ID" value="MED6117751.1"/>
    <property type="molecule type" value="Genomic_DNA"/>
</dbReference>